<protein>
    <submittedName>
        <fullName evidence="1">Uncharacterized protein</fullName>
    </submittedName>
</protein>
<sequence length="70" mass="6926">MVLYILGVDTVYLVANVVVVGSAPLKDQGSVAGVFNMSLQVGGAVVGGAVFPVIDNSVESMRGGQGSASA</sequence>
<dbReference type="EMBL" id="JBHFEH010000013">
    <property type="protein sequence ID" value="KAL2054973.1"/>
    <property type="molecule type" value="Genomic_DNA"/>
</dbReference>
<gene>
    <name evidence="1" type="ORF">ABVK25_004795</name>
</gene>
<comment type="caution">
    <text evidence="1">The sequence shown here is derived from an EMBL/GenBank/DDBJ whole genome shotgun (WGS) entry which is preliminary data.</text>
</comment>
<name>A0ABR4BAT5_9LECA</name>
<evidence type="ECO:0000313" key="2">
    <source>
        <dbReference type="Proteomes" id="UP001590951"/>
    </source>
</evidence>
<dbReference type="SUPFAM" id="SSF103473">
    <property type="entry name" value="MFS general substrate transporter"/>
    <property type="match status" value="1"/>
</dbReference>
<proteinExistence type="predicted"/>
<evidence type="ECO:0000313" key="1">
    <source>
        <dbReference type="EMBL" id="KAL2054973.1"/>
    </source>
</evidence>
<organism evidence="1 2">
    <name type="scientific">Lepraria finkii</name>
    <dbReference type="NCBI Taxonomy" id="1340010"/>
    <lineage>
        <taxon>Eukaryota</taxon>
        <taxon>Fungi</taxon>
        <taxon>Dikarya</taxon>
        <taxon>Ascomycota</taxon>
        <taxon>Pezizomycotina</taxon>
        <taxon>Lecanoromycetes</taxon>
        <taxon>OSLEUM clade</taxon>
        <taxon>Lecanoromycetidae</taxon>
        <taxon>Lecanorales</taxon>
        <taxon>Lecanorineae</taxon>
        <taxon>Stereocaulaceae</taxon>
        <taxon>Lepraria</taxon>
    </lineage>
</organism>
<reference evidence="1 2" key="1">
    <citation type="submission" date="2024-09" db="EMBL/GenBank/DDBJ databases">
        <title>Rethinking Asexuality: The Enigmatic Case of Functional Sexual Genes in Lepraria (Stereocaulaceae).</title>
        <authorList>
            <person name="Doellman M."/>
            <person name="Sun Y."/>
            <person name="Barcenas-Pena A."/>
            <person name="Lumbsch H.T."/>
            <person name="Grewe F."/>
        </authorList>
    </citation>
    <scope>NUCLEOTIDE SEQUENCE [LARGE SCALE GENOMIC DNA]</scope>
    <source>
        <strain evidence="1 2">Grewe 0041</strain>
    </source>
</reference>
<dbReference type="InterPro" id="IPR036259">
    <property type="entry name" value="MFS_trans_sf"/>
</dbReference>
<dbReference type="Proteomes" id="UP001590951">
    <property type="component" value="Unassembled WGS sequence"/>
</dbReference>
<accession>A0ABR4BAT5</accession>
<keyword evidence="2" id="KW-1185">Reference proteome</keyword>